<dbReference type="AlphaFoldDB" id="A0A433SAN5"/>
<keyword evidence="1" id="KW-1133">Transmembrane helix</keyword>
<dbReference type="OrthoDB" id="7375296at2"/>
<dbReference type="Proteomes" id="UP000286947">
    <property type="component" value="Unassembled WGS sequence"/>
</dbReference>
<evidence type="ECO:0000313" key="2">
    <source>
        <dbReference type="EMBL" id="RUS65782.1"/>
    </source>
</evidence>
<keyword evidence="1" id="KW-0812">Transmembrane</keyword>
<feature type="transmembrane region" description="Helical" evidence="1">
    <location>
        <begin position="30"/>
        <end position="51"/>
    </location>
</feature>
<name>A0A433SAN5_9BURK</name>
<feature type="transmembrane region" description="Helical" evidence="1">
    <location>
        <begin position="91"/>
        <end position="118"/>
    </location>
</feature>
<evidence type="ECO:0008006" key="4">
    <source>
        <dbReference type="Google" id="ProtNLM"/>
    </source>
</evidence>
<gene>
    <name evidence="2" type="ORF">CUZ56_02627</name>
</gene>
<keyword evidence="1" id="KW-0472">Membrane</keyword>
<feature type="transmembrane region" description="Helical" evidence="1">
    <location>
        <begin position="130"/>
        <end position="152"/>
    </location>
</feature>
<keyword evidence="3" id="KW-1185">Reference proteome</keyword>
<feature type="transmembrane region" description="Helical" evidence="1">
    <location>
        <begin position="58"/>
        <end position="79"/>
    </location>
</feature>
<dbReference type="EMBL" id="PQSP01000009">
    <property type="protein sequence ID" value="RUS65782.1"/>
    <property type="molecule type" value="Genomic_DNA"/>
</dbReference>
<sequence>MSANQAPKESRITEAIQNAKEQGLRVLKRIGFHLTSISVGLLAGLVAPHVLVQTGSSLFTVLGTTSIAAITYLSLLQLFPMRPNPAASAMGIVAAIAGIFTGYWPLGLAFGGIVSFVLNAIARRRLGLGSLVALILLVVAMGTGGAGIFAVMPMWYNALLAGVTAFGVIRPHFGERLYLRVSDWLQRRREQKATTKLEHASTPEGGIDTQPYQQLIDEIDRLKFELTPKMVYSVTLIVDKAQDILKTMKEDPRDVVSASVFLNRYLPMIRTTVERFNRLKSVGTTPSELLQISNQTEKSLSDMSHVFNEMYQGLLRNDVDDLMIDLKVMDKLARSEGYSIPRK</sequence>
<comment type="caution">
    <text evidence="2">The sequence shown here is derived from an EMBL/GenBank/DDBJ whole genome shotgun (WGS) entry which is preliminary data.</text>
</comment>
<organism evidence="2 3">
    <name type="scientific">Saezia sanguinis</name>
    <dbReference type="NCBI Taxonomy" id="1965230"/>
    <lineage>
        <taxon>Bacteria</taxon>
        <taxon>Pseudomonadati</taxon>
        <taxon>Pseudomonadota</taxon>
        <taxon>Betaproteobacteria</taxon>
        <taxon>Burkholderiales</taxon>
        <taxon>Saeziaceae</taxon>
        <taxon>Saezia</taxon>
    </lineage>
</organism>
<reference evidence="2 3" key="1">
    <citation type="submission" date="2018-01" db="EMBL/GenBank/DDBJ databases">
        <title>Saezia sanguinis gen. nov., sp. nov., in the order Burkholderiales isolated from human blood.</title>
        <authorList>
            <person name="Medina-Pascual M.J."/>
            <person name="Valdezate S."/>
            <person name="Monzon S."/>
            <person name="Cuesta I."/>
            <person name="Carrasco G."/>
            <person name="Villalon P."/>
            <person name="Saez-Nieto J.A."/>
        </authorList>
    </citation>
    <scope>NUCLEOTIDE SEQUENCE [LARGE SCALE GENOMIC DNA]</scope>
    <source>
        <strain evidence="2 3">CNM695-12</strain>
    </source>
</reference>
<dbReference type="Pfam" id="PF10112">
    <property type="entry name" value="Halogen_Hydrol"/>
    <property type="match status" value="1"/>
</dbReference>
<dbReference type="RefSeq" id="WP_126980793.1">
    <property type="nucleotide sequence ID" value="NZ_CAWUGC010000003.1"/>
</dbReference>
<proteinExistence type="predicted"/>
<evidence type="ECO:0000313" key="3">
    <source>
        <dbReference type="Proteomes" id="UP000286947"/>
    </source>
</evidence>
<accession>A0A433SAN5</accession>
<dbReference type="InterPro" id="IPR018770">
    <property type="entry name" value="ChloroindolylP_hydrolase"/>
</dbReference>
<protein>
    <recommendedName>
        <fullName evidence="4">5-bromo-4-chloroindolyl phosphate hydrolysis protein</fullName>
    </recommendedName>
</protein>
<evidence type="ECO:0000256" key="1">
    <source>
        <dbReference type="SAM" id="Phobius"/>
    </source>
</evidence>